<dbReference type="PRINTS" id="PR01755">
    <property type="entry name" value="SECFTRNLCASE"/>
</dbReference>
<dbReference type="Gene3D" id="1.20.1640.10">
    <property type="entry name" value="Multidrug efflux transporter AcrB transmembrane domain"/>
    <property type="match status" value="1"/>
</dbReference>
<evidence type="ECO:0000256" key="4">
    <source>
        <dbReference type="ARBA" id="ARBA00022692"/>
    </source>
</evidence>
<dbReference type="GO" id="GO:0006605">
    <property type="term" value="P:protein targeting"/>
    <property type="evidence" value="ECO:0007669"/>
    <property type="project" value="UniProtKB-UniRule"/>
</dbReference>
<evidence type="ECO:0000256" key="5">
    <source>
        <dbReference type="ARBA" id="ARBA00022927"/>
    </source>
</evidence>
<evidence type="ECO:0000313" key="14">
    <source>
        <dbReference type="EMBL" id="BBG31097.1"/>
    </source>
</evidence>
<feature type="transmembrane region" description="Helical" evidence="12">
    <location>
        <begin position="128"/>
        <end position="145"/>
    </location>
</feature>
<dbReference type="GO" id="GO:0005886">
    <property type="term" value="C:plasma membrane"/>
    <property type="evidence" value="ECO:0007669"/>
    <property type="project" value="UniProtKB-SubCell"/>
</dbReference>
<evidence type="ECO:0000256" key="7">
    <source>
        <dbReference type="ARBA" id="ARBA00023010"/>
    </source>
</evidence>
<dbReference type="AlphaFoldDB" id="A0A348HHJ5"/>
<dbReference type="Pfam" id="PF02355">
    <property type="entry name" value="SecD_SecF_C"/>
    <property type="match status" value="1"/>
</dbReference>
<feature type="transmembrane region" description="Helical" evidence="12">
    <location>
        <begin position="259"/>
        <end position="281"/>
    </location>
</feature>
<evidence type="ECO:0000256" key="3">
    <source>
        <dbReference type="ARBA" id="ARBA00022475"/>
    </source>
</evidence>
<comment type="similarity">
    <text evidence="11">In the N-terminal section; belongs to the SecD/SecF family. SecD subfamily.</text>
</comment>
<dbReference type="InterPro" id="IPR055344">
    <property type="entry name" value="SecD_SecF_C_bact"/>
</dbReference>
<feature type="domain" description="Protein export membrane protein SecD/SecF C-terminal" evidence="13">
    <location>
        <begin position="99"/>
        <end position="282"/>
    </location>
</feature>
<dbReference type="KEGG" id="zpl:ZBT109_2366"/>
<protein>
    <recommendedName>
        <fullName evidence="12">Protein-export membrane protein SecF</fullName>
    </recommendedName>
</protein>
<dbReference type="InterPro" id="IPR022646">
    <property type="entry name" value="SecD/SecF_CS"/>
</dbReference>
<evidence type="ECO:0000256" key="9">
    <source>
        <dbReference type="ARBA" id="ARBA00059018"/>
    </source>
</evidence>
<feature type="transmembrane region" description="Helical" evidence="12">
    <location>
        <begin position="152"/>
        <end position="173"/>
    </location>
</feature>
<dbReference type="RefSeq" id="WP_027706354.1">
    <property type="nucleotide sequence ID" value="NZ_AP018933.1"/>
</dbReference>
<evidence type="ECO:0000256" key="10">
    <source>
        <dbReference type="ARBA" id="ARBA00060856"/>
    </source>
</evidence>
<comment type="subcellular location">
    <subcellularLocation>
        <location evidence="1 12">Cell membrane</location>
        <topology evidence="1 12">Multi-pass membrane protein</topology>
    </subcellularLocation>
</comment>
<accession>A0A348HHJ5</accession>
<dbReference type="InterPro" id="IPR005665">
    <property type="entry name" value="SecF_bac"/>
</dbReference>
<dbReference type="InterPro" id="IPR022645">
    <property type="entry name" value="SecD/SecF_bac"/>
</dbReference>
<feature type="transmembrane region" description="Helical" evidence="12">
    <location>
        <begin position="227"/>
        <end position="247"/>
    </location>
</feature>
<dbReference type="PANTHER" id="PTHR30081:SF8">
    <property type="entry name" value="PROTEIN TRANSLOCASE SUBUNIT SECF"/>
    <property type="match status" value="1"/>
</dbReference>
<feature type="transmembrane region" description="Helical" evidence="12">
    <location>
        <begin position="12"/>
        <end position="30"/>
    </location>
</feature>
<proteinExistence type="inferred from homology"/>
<keyword evidence="3 12" id="KW-1003">Cell membrane</keyword>
<dbReference type="HAMAP" id="MF_01464_B">
    <property type="entry name" value="SecF_B"/>
    <property type="match status" value="1"/>
</dbReference>
<dbReference type="EMBL" id="AP018933">
    <property type="protein sequence ID" value="BBG31097.1"/>
    <property type="molecule type" value="Genomic_DNA"/>
</dbReference>
<dbReference type="OrthoDB" id="9774769at2"/>
<evidence type="ECO:0000256" key="12">
    <source>
        <dbReference type="HAMAP-Rule" id="MF_01464"/>
    </source>
</evidence>
<dbReference type="STRING" id="1123510.GCA_000620025_01913"/>
<dbReference type="InterPro" id="IPR048634">
    <property type="entry name" value="SecD_SecF_C"/>
</dbReference>
<evidence type="ECO:0000313" key="15">
    <source>
        <dbReference type="Proteomes" id="UP000267342"/>
    </source>
</evidence>
<name>A0A348HHJ5_9GAMM</name>
<reference evidence="14 15" key="1">
    <citation type="submission" date="2018-09" db="EMBL/GenBank/DDBJ databases">
        <title>Zymobacter palmae IAM14233 (=T109) whole genome analysis.</title>
        <authorList>
            <person name="Yanase H."/>
        </authorList>
    </citation>
    <scope>NUCLEOTIDE SEQUENCE [LARGE SCALE GENOMIC DNA]</scope>
    <source>
        <strain evidence="14 15">IAM14233</strain>
    </source>
</reference>
<dbReference type="GO" id="GO:0065002">
    <property type="term" value="P:intracellular protein transmembrane transport"/>
    <property type="evidence" value="ECO:0007669"/>
    <property type="project" value="UniProtKB-UniRule"/>
</dbReference>
<dbReference type="NCBIfam" id="TIGR00966">
    <property type="entry name" value="transloc_SecF"/>
    <property type="match status" value="1"/>
</dbReference>
<dbReference type="InterPro" id="IPR022813">
    <property type="entry name" value="SecD/SecF_arch_bac"/>
</dbReference>
<dbReference type="Proteomes" id="UP000267342">
    <property type="component" value="Chromosome"/>
</dbReference>
<gene>
    <name evidence="12" type="primary">secF</name>
    <name evidence="14" type="ORF">ZBT109_2366</name>
</gene>
<keyword evidence="6 12" id="KW-1133">Transmembrane helix</keyword>
<dbReference type="GO" id="GO:0015450">
    <property type="term" value="F:protein-transporting ATPase activity"/>
    <property type="evidence" value="ECO:0007669"/>
    <property type="project" value="InterPro"/>
</dbReference>
<keyword evidence="2 12" id="KW-0813">Transport</keyword>
<dbReference type="GO" id="GO:0043952">
    <property type="term" value="P:protein transport by the Sec complex"/>
    <property type="evidence" value="ECO:0007669"/>
    <property type="project" value="UniProtKB-UniRule"/>
</dbReference>
<evidence type="ECO:0000256" key="2">
    <source>
        <dbReference type="ARBA" id="ARBA00022448"/>
    </source>
</evidence>
<keyword evidence="4 12" id="KW-0812">Transmembrane</keyword>
<comment type="similarity">
    <text evidence="10">In the C-terminal section; belongs to the SecD/SecF family. SecF subfamily.</text>
</comment>
<dbReference type="FunFam" id="1.20.1640.10:FF:000024">
    <property type="entry name" value="Multifunctional fusion protein"/>
    <property type="match status" value="1"/>
</dbReference>
<organism evidence="14 15">
    <name type="scientific">Zymobacter palmae</name>
    <dbReference type="NCBI Taxonomy" id="33074"/>
    <lineage>
        <taxon>Bacteria</taxon>
        <taxon>Pseudomonadati</taxon>
        <taxon>Pseudomonadota</taxon>
        <taxon>Gammaproteobacteria</taxon>
        <taxon>Oceanospirillales</taxon>
        <taxon>Halomonadaceae</taxon>
        <taxon>Zymobacter group</taxon>
        <taxon>Zymobacter</taxon>
    </lineage>
</organism>
<keyword evidence="7 12" id="KW-0811">Translocation</keyword>
<keyword evidence="15" id="KW-1185">Reference proteome</keyword>
<evidence type="ECO:0000256" key="6">
    <source>
        <dbReference type="ARBA" id="ARBA00022989"/>
    </source>
</evidence>
<keyword evidence="5 12" id="KW-0653">Protein transport</keyword>
<comment type="subunit">
    <text evidence="12">Forms a complex with SecD. Part of the essential Sec protein translocation apparatus which comprises SecA, SecYEG and auxiliary proteins SecDF-YajC and YidC.</text>
</comment>
<comment type="similarity">
    <text evidence="12">Belongs to the SecD/SecF family. SecF subfamily.</text>
</comment>
<dbReference type="Pfam" id="PF07549">
    <property type="entry name" value="Sec_GG"/>
    <property type="match status" value="1"/>
</dbReference>
<evidence type="ECO:0000256" key="1">
    <source>
        <dbReference type="ARBA" id="ARBA00004651"/>
    </source>
</evidence>
<evidence type="ECO:0000256" key="11">
    <source>
        <dbReference type="ARBA" id="ARBA00061053"/>
    </source>
</evidence>
<comment type="function">
    <text evidence="9 12">Part of the Sec protein translocase complex. Interacts with the SecYEG preprotein conducting channel. SecDF uses the proton motive force (PMF) to complete protein translocation after the ATP-dependent function of SecA.</text>
</comment>
<feature type="transmembrane region" description="Helical" evidence="12">
    <location>
        <begin position="179"/>
        <end position="200"/>
    </location>
</feature>
<sequence length="297" mass="32268">MKLIDFMGKRRIAYVISILLTIIAIGSLATRHLNLGLDFTGGTIVQVHFDRQPDLEQVRETIAKAGYPNPTVQAGGTTQDAQIRMQVDYTDNIGQKIAAVISSSDNAAHVVSANFIGSQVGDQLSNQGGKGLLYALIGIMIYLALRFQWKFALGAVLALAHDVLIVIGIFSIFHLEFDLTVMAGVLAVLGYSLNDTIVVYDRIRENIRTSRSHDIVQICNDAINQTLARTIATSGTTLLALCALYTMGGEMLHNFSLALIFGVVLGTFSSIYVAAALLVLFKLRRSDLTKPQHDSTP</sequence>
<dbReference type="NCBIfam" id="TIGR00916">
    <property type="entry name" value="2A0604s01"/>
    <property type="match status" value="1"/>
</dbReference>
<evidence type="ECO:0000256" key="8">
    <source>
        <dbReference type="ARBA" id="ARBA00023136"/>
    </source>
</evidence>
<keyword evidence="8 12" id="KW-0472">Membrane</keyword>
<dbReference type="SUPFAM" id="SSF82866">
    <property type="entry name" value="Multidrug efflux transporter AcrB transmembrane domain"/>
    <property type="match status" value="1"/>
</dbReference>
<dbReference type="PANTHER" id="PTHR30081">
    <property type="entry name" value="PROTEIN-EXPORT MEMBRANE PROTEIN SEC"/>
    <property type="match status" value="1"/>
</dbReference>
<evidence type="ECO:0000259" key="13">
    <source>
        <dbReference type="Pfam" id="PF02355"/>
    </source>
</evidence>